<comment type="catalytic activity">
    <reaction evidence="11">
        <text>N-(hexadecanoyl)-sphing-4-enine-1-phosphocholine + H2O = N-hexadecanoylsphing-4-enine + phosphocholine + H(+)</text>
        <dbReference type="Rhea" id="RHEA:45644"/>
        <dbReference type="ChEBI" id="CHEBI:15377"/>
        <dbReference type="ChEBI" id="CHEBI:15378"/>
        <dbReference type="ChEBI" id="CHEBI:72959"/>
        <dbReference type="ChEBI" id="CHEBI:78646"/>
        <dbReference type="ChEBI" id="CHEBI:295975"/>
    </reaction>
    <physiologicalReaction direction="left-to-right" evidence="11">
        <dbReference type="Rhea" id="RHEA:45645"/>
    </physiologicalReaction>
</comment>
<comment type="similarity">
    <text evidence="5">Belongs to the Iojap/RsfS family.</text>
</comment>
<feature type="domain" description="Endonuclease/exonuclease/phosphatase" evidence="16">
    <location>
        <begin position="506"/>
        <end position="767"/>
    </location>
</feature>
<evidence type="ECO:0000259" key="16">
    <source>
        <dbReference type="Pfam" id="PF03372"/>
    </source>
</evidence>
<dbReference type="SUPFAM" id="SSF81301">
    <property type="entry name" value="Nucleotidyltransferase"/>
    <property type="match status" value="1"/>
</dbReference>
<dbReference type="Gene3D" id="3.30.460.10">
    <property type="entry name" value="Beta Polymerase, domain 2"/>
    <property type="match status" value="1"/>
</dbReference>
<keyword evidence="7" id="KW-0378">Hydrolase</keyword>
<dbReference type="InterPro" id="IPR043519">
    <property type="entry name" value="NT_sf"/>
</dbReference>
<evidence type="ECO:0000256" key="10">
    <source>
        <dbReference type="ARBA" id="ARBA00047268"/>
    </source>
</evidence>
<feature type="compositionally biased region" description="Basic and acidic residues" evidence="14">
    <location>
        <begin position="11"/>
        <end position="21"/>
    </location>
</feature>
<dbReference type="EMBL" id="OZ035829">
    <property type="protein sequence ID" value="CAL1611278.1"/>
    <property type="molecule type" value="Genomic_DNA"/>
</dbReference>
<evidence type="ECO:0000256" key="4">
    <source>
        <dbReference type="ARBA" id="ARBA00006335"/>
    </source>
</evidence>
<evidence type="ECO:0000256" key="2">
    <source>
        <dbReference type="ARBA" id="ARBA00004760"/>
    </source>
</evidence>
<dbReference type="PANTHER" id="PTHR16320:SF9">
    <property type="entry name" value="SPHINGOMYELIN PHOSPHODIESTERASE 5"/>
    <property type="match status" value="1"/>
</dbReference>
<feature type="transmembrane region" description="Helical" evidence="15">
    <location>
        <begin position="262"/>
        <end position="280"/>
    </location>
</feature>
<evidence type="ECO:0000313" key="18">
    <source>
        <dbReference type="EMBL" id="CAL1611278.1"/>
    </source>
</evidence>
<organism evidence="18 19">
    <name type="scientific">Knipowitschia caucasica</name>
    <name type="common">Caucasian dwarf goby</name>
    <name type="synonym">Pomatoschistus caucasicus</name>
    <dbReference type="NCBI Taxonomy" id="637954"/>
    <lineage>
        <taxon>Eukaryota</taxon>
        <taxon>Metazoa</taxon>
        <taxon>Chordata</taxon>
        <taxon>Craniata</taxon>
        <taxon>Vertebrata</taxon>
        <taxon>Euteleostomi</taxon>
        <taxon>Actinopterygii</taxon>
        <taxon>Neopterygii</taxon>
        <taxon>Teleostei</taxon>
        <taxon>Neoteleostei</taxon>
        <taxon>Acanthomorphata</taxon>
        <taxon>Gobiaria</taxon>
        <taxon>Gobiiformes</taxon>
        <taxon>Gobioidei</taxon>
        <taxon>Gobiidae</taxon>
        <taxon>Gobiinae</taxon>
        <taxon>Knipowitschia</taxon>
    </lineage>
</organism>
<dbReference type="InterPro" id="IPR038772">
    <property type="entry name" value="Sph/SMPD2-like"/>
</dbReference>
<dbReference type="CDD" id="cd09078">
    <property type="entry name" value="nSMase"/>
    <property type="match status" value="1"/>
</dbReference>
<proteinExistence type="inferred from homology"/>
<evidence type="ECO:0000256" key="13">
    <source>
        <dbReference type="ARBA" id="ARBA00073331"/>
    </source>
</evidence>
<evidence type="ECO:0000256" key="11">
    <source>
        <dbReference type="ARBA" id="ARBA00049371"/>
    </source>
</evidence>
<comment type="pathway">
    <text evidence="2">Lipid metabolism; sphingolipid metabolism.</text>
</comment>
<feature type="region of interest" description="Disordered" evidence="14">
    <location>
        <begin position="1"/>
        <end position="79"/>
    </location>
</feature>
<comment type="pathway">
    <text evidence="3">Sphingolipid metabolism.</text>
</comment>
<dbReference type="GO" id="GO:0005576">
    <property type="term" value="C:extracellular region"/>
    <property type="evidence" value="ECO:0007669"/>
    <property type="project" value="InterPro"/>
</dbReference>
<dbReference type="Pfam" id="PF03372">
    <property type="entry name" value="Exo_endo_phos"/>
    <property type="match status" value="1"/>
</dbReference>
<feature type="region of interest" description="Disordered" evidence="14">
    <location>
        <begin position="448"/>
        <end position="483"/>
    </location>
</feature>
<keyword evidence="9" id="KW-0496">Mitochondrion</keyword>
<dbReference type="Gene3D" id="3.60.10.10">
    <property type="entry name" value="Endonuclease/exonuclease/phosphatase"/>
    <property type="match status" value="1"/>
</dbReference>
<keyword evidence="15" id="KW-0472">Membrane</keyword>
<dbReference type="SUPFAM" id="SSF56219">
    <property type="entry name" value="DNase I-like"/>
    <property type="match status" value="1"/>
</dbReference>
<gene>
    <name evidence="18" type="ORF">KC01_LOCUS37721</name>
</gene>
<feature type="compositionally biased region" description="Polar residues" evidence="14">
    <location>
        <begin position="23"/>
        <end position="37"/>
    </location>
</feature>
<keyword evidence="19" id="KW-1185">Reference proteome</keyword>
<evidence type="ECO:0000256" key="5">
    <source>
        <dbReference type="ARBA" id="ARBA00010574"/>
    </source>
</evidence>
<name>A0AAV2MD23_KNICA</name>
<evidence type="ECO:0000256" key="9">
    <source>
        <dbReference type="ARBA" id="ARBA00023128"/>
    </source>
</evidence>
<dbReference type="Proteomes" id="UP001497482">
    <property type="component" value="Chromosome 7"/>
</dbReference>
<keyword evidence="15" id="KW-0812">Transmembrane</keyword>
<evidence type="ECO:0000256" key="14">
    <source>
        <dbReference type="SAM" id="MobiDB-lite"/>
    </source>
</evidence>
<feature type="transmembrane region" description="Helical" evidence="15">
    <location>
        <begin position="301"/>
        <end position="334"/>
    </location>
</feature>
<dbReference type="InterPro" id="IPR036691">
    <property type="entry name" value="Endo/exonu/phosph_ase_sf"/>
</dbReference>
<evidence type="ECO:0000313" key="19">
    <source>
        <dbReference type="Proteomes" id="UP001497482"/>
    </source>
</evidence>
<evidence type="ECO:0000256" key="15">
    <source>
        <dbReference type="SAM" id="Phobius"/>
    </source>
</evidence>
<keyword evidence="8" id="KW-0746">Sphingolipid metabolism</keyword>
<evidence type="ECO:0000256" key="12">
    <source>
        <dbReference type="ARBA" id="ARBA00053669"/>
    </source>
</evidence>
<dbReference type="InterPro" id="IPR029384">
    <property type="entry name" value="Speriolin_C"/>
</dbReference>
<dbReference type="FunFam" id="3.60.10.10:FF:000114">
    <property type="entry name" value="Sphingomyelin phosphodiesterase 5"/>
    <property type="match status" value="1"/>
</dbReference>
<dbReference type="FunFam" id="3.30.460.10:FF:000018">
    <property type="entry name" value="Mitochondrial assembly of ribosomal large subunit 1"/>
    <property type="match status" value="1"/>
</dbReference>
<feature type="domain" description="Speriolin C-terminal" evidence="17">
    <location>
        <begin position="85"/>
        <end position="229"/>
    </location>
</feature>
<dbReference type="Pfam" id="PF15059">
    <property type="entry name" value="Speriolin_C"/>
    <property type="match status" value="1"/>
</dbReference>
<comment type="function">
    <text evidence="12">Required for normal mitochondrial ribosome function and mitochondrial translation. May play a role in ribosome biogenesis by preventing premature association of the 28S and 39S ribosomal subunits. Interacts with mitochondrial ribosomal protein uL14m (MRPL14), probably blocking formation of intersubunit bridge B8, preventing association of the 28S and 39S ribosomal subunits. Addition to isolated mitochondrial ribosomal subunits partially inhibits translation, probably by interfering with the association of the 28S and 39S ribosomal subunits and the formation of functional ribosomes. May also participate in the assembly and/or regulation of the stability of the large subunit of the mitochondrial ribosome. May function as a ribosomal silencing factor.</text>
</comment>
<comment type="similarity">
    <text evidence="4">Belongs to the neutral sphingomyelinase family.</text>
</comment>
<comment type="catalytic activity">
    <reaction evidence="10">
        <text>a sphingomyelin + H2O = phosphocholine + an N-acylsphing-4-enine + H(+)</text>
        <dbReference type="Rhea" id="RHEA:19253"/>
        <dbReference type="ChEBI" id="CHEBI:15377"/>
        <dbReference type="ChEBI" id="CHEBI:15378"/>
        <dbReference type="ChEBI" id="CHEBI:17636"/>
        <dbReference type="ChEBI" id="CHEBI:52639"/>
        <dbReference type="ChEBI" id="CHEBI:295975"/>
        <dbReference type="EC" id="3.1.4.12"/>
    </reaction>
    <physiologicalReaction direction="left-to-right" evidence="10">
        <dbReference type="Rhea" id="RHEA:19254"/>
    </physiologicalReaction>
</comment>
<keyword evidence="15" id="KW-1133">Transmembrane helix</keyword>
<feature type="compositionally biased region" description="Polar residues" evidence="14">
    <location>
        <begin position="465"/>
        <end position="482"/>
    </location>
</feature>
<evidence type="ECO:0000259" key="17">
    <source>
        <dbReference type="Pfam" id="PF15059"/>
    </source>
</evidence>
<dbReference type="AlphaFoldDB" id="A0AAV2MD23"/>
<dbReference type="GO" id="GO:0016020">
    <property type="term" value="C:membrane"/>
    <property type="evidence" value="ECO:0007669"/>
    <property type="project" value="GOC"/>
</dbReference>
<keyword evidence="8" id="KW-0443">Lipid metabolism</keyword>
<dbReference type="HAMAP" id="MF_01477">
    <property type="entry name" value="Iojap_RsfS"/>
    <property type="match status" value="1"/>
</dbReference>
<sequence>MGSQHQRTSKHTREETTRPVDSRSWTEPLSSNSSENQFRAGIQPHRASSPVNLKTILESDSDVESKDTGYRSQNSPRGKGQLEKLLGEIAYQLDRRILSHMFPQNIRFYGYTVSQIPTKIFEACTHPLTGKVDEDYKIFLQKRYQSLQEMLRRKGYIITLHPHFSEFIVNRFGILGARPACGSSLATDFENPLYLKSVIESTAHFKLQKDLMILLDCLCEMAEKDAKPMPRGLNVSSKTTSTLTESCRRNLLLLQPHRDRTGTIHGVGWVLIAPCFWFLDRFIATWKSTTLEKTQRRDEECYLYPLEVFIGSIFFFILFLIACPFAFIGFLLWAPLQCCRRPFSYHRETKTPEKETVFKPAEKTSFLFATANLCLLPDSLARFNNLAHTQRRAVAIGQRIVHGVHSPHIRIVVESPSSCGTLTEASSPCQDGKQNNYGSVENCNGASMSQDVSVPSGDSDEGAMDSQTTPLNTNHNCNQQDPPRTLLARGRSLEEFAWQVSSLFPTNVDVICLEEVFDKRAAQKLIAALKPVYEHILYDVGVYACQPPCTCSTFKFFNGGLFVASRFPVLEAQYRFFPNSRGEDALAAKGLLATKLLVGKNERQKDVVGYFNCTHLHAPEGEGEIRCEQLNMVTKWISDFQAANTLPDEDVVFDVLCGDFNFDNCSPDDTLEQNHALFDMYRDPCRAGPGKEKPWVIGTLLEQPTLYEEDVKSPDSLQRTLEDEALRKQFVSPPVPAAGQPLVYPEHEQPWVGRRIDYILYRQSSLSKHYKTEMEEVHFITHLAGLTDHIPTSFQKYSASSKSGVWSQRAPGSALLWPQRRHTGPLSRPFSESSDLNYLSKTEPTNEPSEIGEEGSPQDFSLDVLVALLKQENALDLCVINVPHQINYAHYIIIVSGYSTRHLKAMALYAIKVYKYLKNNHNPHVKMEGKDAEDWMCIDFGDIVVHFMLPESREVYELEKLWTLRSYDEQLANMPVETLPEDFIYDIEVTK</sequence>
<evidence type="ECO:0000256" key="8">
    <source>
        <dbReference type="ARBA" id="ARBA00022919"/>
    </source>
</evidence>
<accession>A0AAV2MD23</accession>
<dbReference type="PANTHER" id="PTHR16320">
    <property type="entry name" value="SPHINGOMYELINASE FAMILY MEMBER"/>
    <property type="match status" value="1"/>
</dbReference>
<dbReference type="GO" id="GO:0004767">
    <property type="term" value="F:sphingomyelin phosphodiesterase activity"/>
    <property type="evidence" value="ECO:0007669"/>
    <property type="project" value="UniProtKB-EC"/>
</dbReference>
<dbReference type="NCBIfam" id="TIGR00090">
    <property type="entry name" value="rsfS_iojap_ybeB"/>
    <property type="match status" value="1"/>
</dbReference>
<dbReference type="GO" id="GO:0006684">
    <property type="term" value="P:sphingomyelin metabolic process"/>
    <property type="evidence" value="ECO:0007669"/>
    <property type="project" value="TreeGrafter"/>
</dbReference>
<feature type="compositionally biased region" description="Polar residues" evidence="14">
    <location>
        <begin position="830"/>
        <end position="848"/>
    </location>
</feature>
<dbReference type="InterPro" id="IPR004394">
    <property type="entry name" value="Iojap/RsfS/C7orf30"/>
</dbReference>
<evidence type="ECO:0000256" key="6">
    <source>
        <dbReference type="ARBA" id="ARBA00012369"/>
    </source>
</evidence>
<evidence type="ECO:0000256" key="7">
    <source>
        <dbReference type="ARBA" id="ARBA00022801"/>
    </source>
</evidence>
<evidence type="ECO:0000256" key="3">
    <source>
        <dbReference type="ARBA" id="ARBA00004991"/>
    </source>
</evidence>
<dbReference type="InterPro" id="IPR005135">
    <property type="entry name" value="Endo/exonuclease/phosphatase"/>
</dbReference>
<reference evidence="18 19" key="1">
    <citation type="submission" date="2024-04" db="EMBL/GenBank/DDBJ databases">
        <authorList>
            <person name="Waldvogel A.-M."/>
            <person name="Schoenle A."/>
        </authorList>
    </citation>
    <scope>NUCLEOTIDE SEQUENCE [LARGE SCALE GENOMIC DNA]</scope>
</reference>
<dbReference type="EC" id="3.1.4.12" evidence="6"/>
<evidence type="ECO:0000256" key="1">
    <source>
        <dbReference type="ARBA" id="ARBA00004173"/>
    </source>
</evidence>
<dbReference type="Pfam" id="PF02410">
    <property type="entry name" value="RsfS"/>
    <property type="match status" value="1"/>
</dbReference>
<comment type="subcellular location">
    <subcellularLocation>
        <location evidence="1">Mitochondrion</location>
    </subcellularLocation>
</comment>
<protein>
    <recommendedName>
        <fullName evidence="13">Mitochondrial assembly of ribosomal large subunit protein 1</fullName>
        <ecNumber evidence="6">3.1.4.12</ecNumber>
    </recommendedName>
</protein>
<dbReference type="GO" id="GO:0005739">
    <property type="term" value="C:mitochondrion"/>
    <property type="evidence" value="ECO:0007669"/>
    <property type="project" value="UniProtKB-SubCell"/>
</dbReference>
<dbReference type="InterPro" id="IPR017766">
    <property type="entry name" value="Sphingomyelinase/PLipase_C"/>
</dbReference>
<feature type="region of interest" description="Disordered" evidence="14">
    <location>
        <begin position="821"/>
        <end position="857"/>
    </location>
</feature>